<dbReference type="SUPFAM" id="SSF48452">
    <property type="entry name" value="TPR-like"/>
    <property type="match status" value="1"/>
</dbReference>
<dbReference type="InterPro" id="IPR011990">
    <property type="entry name" value="TPR-like_helical_dom_sf"/>
</dbReference>
<sequence length="663" mass="73176">MPVPDSNPETSLDRLVCQYLEAHGRSVDEARRFLEDHRREASDQGRALESILQKLSEVGLPREMEVLRGSIAGGSSIERRSARVRAPGSLEQARRWFRAHPARATAAVTLGIALVVAPASYGALQQARARETGRLNVELKRSLAAAAAAEEEATVAAEKALEAIESQLRRVAKLGLEDTPGGIEIRRQLVEDAFQLIEEIPTVPRLVHARSVVECSLLRTRGDLLRTMGDETGALEVYRRLEKRLRENLLARPDDVGTRAELGTLLAQRAATLSDLGRATETAALYDEGLPLIEGALREGWRPGIGDATHAMVRVHRILDAFDAGQIVEAEAQAHGLIAEIEAWPDEVRSLPNARMALAESYRVTAQAAASRRAFEQAIQAEERGAELLEAVLKVRPRHRRATYRLAETWRRQALDWMQRGDSRTASALLERCSASYRELSELYPEWREATLAAGNILALRAQLASTSGDGEKALELTAQVVENWRTRPESDPLRLAGLAMALGNAANNVTLFAPEDEERLREGVAMATEAMAIFDDSPSQEIDRTAYWMFCYNRSVLRSKLGEVDGARSDLEEVMRLTEGNAANQAMVQRYLADAWCELYAGYRSKGAGETDTAAFAKEQIYVHLERAVARGYADKNDLSTHEGLAAMRTEARFQALLAGLE</sequence>
<proteinExistence type="predicted"/>
<accession>A0A518EXA5</accession>
<evidence type="ECO:0008006" key="3">
    <source>
        <dbReference type="Google" id="ProtNLM"/>
    </source>
</evidence>
<organism evidence="1 2">
    <name type="scientific">Saltatorellus ferox</name>
    <dbReference type="NCBI Taxonomy" id="2528018"/>
    <lineage>
        <taxon>Bacteria</taxon>
        <taxon>Pseudomonadati</taxon>
        <taxon>Planctomycetota</taxon>
        <taxon>Planctomycetia</taxon>
        <taxon>Planctomycetia incertae sedis</taxon>
        <taxon>Saltatorellus</taxon>
    </lineage>
</organism>
<evidence type="ECO:0000313" key="1">
    <source>
        <dbReference type="EMBL" id="QDV08701.1"/>
    </source>
</evidence>
<evidence type="ECO:0000313" key="2">
    <source>
        <dbReference type="Proteomes" id="UP000320390"/>
    </source>
</evidence>
<gene>
    <name evidence="1" type="ORF">Poly30_42540</name>
</gene>
<protein>
    <recommendedName>
        <fullName evidence="3">Tetratricopeptide repeat protein</fullName>
    </recommendedName>
</protein>
<dbReference type="EMBL" id="CP036434">
    <property type="protein sequence ID" value="QDV08701.1"/>
    <property type="molecule type" value="Genomic_DNA"/>
</dbReference>
<dbReference type="RefSeq" id="WP_145201830.1">
    <property type="nucleotide sequence ID" value="NZ_CP036434.1"/>
</dbReference>
<name>A0A518EXA5_9BACT</name>
<keyword evidence="2" id="KW-1185">Reference proteome</keyword>
<reference evidence="1 2" key="1">
    <citation type="submission" date="2019-02" db="EMBL/GenBank/DDBJ databases">
        <title>Deep-cultivation of Planctomycetes and their phenomic and genomic characterization uncovers novel biology.</title>
        <authorList>
            <person name="Wiegand S."/>
            <person name="Jogler M."/>
            <person name="Boedeker C."/>
            <person name="Pinto D."/>
            <person name="Vollmers J."/>
            <person name="Rivas-Marin E."/>
            <person name="Kohn T."/>
            <person name="Peeters S.H."/>
            <person name="Heuer A."/>
            <person name="Rast P."/>
            <person name="Oberbeckmann S."/>
            <person name="Bunk B."/>
            <person name="Jeske O."/>
            <person name="Meyerdierks A."/>
            <person name="Storesund J.E."/>
            <person name="Kallscheuer N."/>
            <person name="Luecker S."/>
            <person name="Lage O.M."/>
            <person name="Pohl T."/>
            <person name="Merkel B.J."/>
            <person name="Hornburger P."/>
            <person name="Mueller R.-W."/>
            <person name="Bruemmer F."/>
            <person name="Labrenz M."/>
            <person name="Spormann A.M."/>
            <person name="Op den Camp H."/>
            <person name="Overmann J."/>
            <person name="Amann R."/>
            <person name="Jetten M.S.M."/>
            <person name="Mascher T."/>
            <person name="Medema M.H."/>
            <person name="Devos D.P."/>
            <person name="Kaster A.-K."/>
            <person name="Ovreas L."/>
            <person name="Rohde M."/>
            <person name="Galperin M.Y."/>
            <person name="Jogler C."/>
        </authorList>
    </citation>
    <scope>NUCLEOTIDE SEQUENCE [LARGE SCALE GENOMIC DNA]</scope>
    <source>
        <strain evidence="1 2">Poly30</strain>
    </source>
</reference>
<dbReference type="AlphaFoldDB" id="A0A518EXA5"/>
<dbReference type="Proteomes" id="UP000320390">
    <property type="component" value="Chromosome"/>
</dbReference>
<dbReference type="Gene3D" id="1.25.40.10">
    <property type="entry name" value="Tetratricopeptide repeat domain"/>
    <property type="match status" value="1"/>
</dbReference>